<dbReference type="AlphaFoldDB" id="A0A4P8IBG6"/>
<proteinExistence type="predicted"/>
<accession>A0A4P8IBG6</accession>
<protein>
    <submittedName>
        <fullName evidence="2">Uncharacterized protein</fullName>
    </submittedName>
</protein>
<evidence type="ECO:0000313" key="3">
    <source>
        <dbReference type="Proteomes" id="UP000298653"/>
    </source>
</evidence>
<organism evidence="2 3">
    <name type="scientific">Anaerostipes rhamnosivorans</name>
    <dbReference type="NCBI Taxonomy" id="1229621"/>
    <lineage>
        <taxon>Bacteria</taxon>
        <taxon>Bacillati</taxon>
        <taxon>Bacillota</taxon>
        <taxon>Clostridia</taxon>
        <taxon>Lachnospirales</taxon>
        <taxon>Lachnospiraceae</taxon>
        <taxon>Anaerostipes</taxon>
    </lineage>
</organism>
<keyword evidence="1" id="KW-1133">Transmembrane helix</keyword>
<keyword evidence="1" id="KW-0472">Membrane</keyword>
<dbReference type="RefSeq" id="WP_022261460.1">
    <property type="nucleotide sequence ID" value="NZ_CP040058.1"/>
</dbReference>
<sequence>MTTQFLKDALPAFLTAFLMAWGYSDIIQEKHKLSFDKTLIVYIGLHIALFVPLYCLSVFLRWAEILPSY</sequence>
<keyword evidence="3" id="KW-1185">Reference proteome</keyword>
<evidence type="ECO:0000256" key="1">
    <source>
        <dbReference type="SAM" id="Phobius"/>
    </source>
</evidence>
<evidence type="ECO:0000313" key="2">
    <source>
        <dbReference type="EMBL" id="QCP34948.1"/>
    </source>
</evidence>
<feature type="transmembrane region" description="Helical" evidence="1">
    <location>
        <begin position="40"/>
        <end position="63"/>
    </location>
</feature>
<reference evidence="2 3" key="1">
    <citation type="submission" date="2019-05" db="EMBL/GenBank/DDBJ databases">
        <title>Complete genome sequencing of Anaerostipes rhamnosivorans.</title>
        <authorList>
            <person name="Bui T.P.N."/>
            <person name="de Vos W.M."/>
        </authorList>
    </citation>
    <scope>NUCLEOTIDE SEQUENCE [LARGE SCALE GENOMIC DNA]</scope>
    <source>
        <strain evidence="2 3">1y2</strain>
    </source>
</reference>
<keyword evidence="1" id="KW-0812">Transmembrane</keyword>
<dbReference type="Proteomes" id="UP000298653">
    <property type="component" value="Chromosome"/>
</dbReference>
<dbReference type="KEGG" id="arf:AR1Y2_1494"/>
<dbReference type="EMBL" id="CP040058">
    <property type="protein sequence ID" value="QCP34948.1"/>
    <property type="molecule type" value="Genomic_DNA"/>
</dbReference>
<name>A0A4P8IBG6_9FIRM</name>
<gene>
    <name evidence="2" type="ORF">AR1Y2_1494</name>
</gene>